<sequence>AVASGVSLCGGWSSRRPKLRSGQESPEVRNPLRITPPADPAPPHRRANWQRKIYLPTVALSSCLGTTSPHLNDTIPLSYPPCRCW</sequence>
<proteinExistence type="predicted"/>
<evidence type="ECO:0000313" key="3">
    <source>
        <dbReference type="Proteomes" id="UP001177670"/>
    </source>
</evidence>
<keyword evidence="3" id="KW-1185">Reference proteome</keyword>
<protein>
    <submittedName>
        <fullName evidence="2">Uncharacterized protein</fullName>
    </submittedName>
</protein>
<evidence type="ECO:0000313" key="2">
    <source>
        <dbReference type="EMBL" id="KAK1122084.1"/>
    </source>
</evidence>
<dbReference type="AlphaFoldDB" id="A0AA40KJ16"/>
<dbReference type="EMBL" id="JAHYIQ010000024">
    <property type="protein sequence ID" value="KAK1122084.1"/>
    <property type="molecule type" value="Genomic_DNA"/>
</dbReference>
<feature type="non-terminal residue" evidence="2">
    <location>
        <position position="1"/>
    </location>
</feature>
<accession>A0AA40KJ16</accession>
<name>A0AA40KJ16_9HYME</name>
<dbReference type="Proteomes" id="UP001177670">
    <property type="component" value="Unassembled WGS sequence"/>
</dbReference>
<evidence type="ECO:0000256" key="1">
    <source>
        <dbReference type="SAM" id="MobiDB-lite"/>
    </source>
</evidence>
<reference evidence="2" key="1">
    <citation type="submission" date="2021-10" db="EMBL/GenBank/DDBJ databases">
        <title>Melipona bicolor Genome sequencing and assembly.</title>
        <authorList>
            <person name="Araujo N.S."/>
            <person name="Arias M.C."/>
        </authorList>
    </citation>
    <scope>NUCLEOTIDE SEQUENCE</scope>
    <source>
        <strain evidence="2">USP_2M_L1-L4_2017</strain>
        <tissue evidence="2">Whole body</tissue>
    </source>
</reference>
<comment type="caution">
    <text evidence="2">The sequence shown here is derived from an EMBL/GenBank/DDBJ whole genome shotgun (WGS) entry which is preliminary data.</text>
</comment>
<organism evidence="2 3">
    <name type="scientific">Melipona bicolor</name>
    <dbReference type="NCBI Taxonomy" id="60889"/>
    <lineage>
        <taxon>Eukaryota</taxon>
        <taxon>Metazoa</taxon>
        <taxon>Ecdysozoa</taxon>
        <taxon>Arthropoda</taxon>
        <taxon>Hexapoda</taxon>
        <taxon>Insecta</taxon>
        <taxon>Pterygota</taxon>
        <taxon>Neoptera</taxon>
        <taxon>Endopterygota</taxon>
        <taxon>Hymenoptera</taxon>
        <taxon>Apocrita</taxon>
        <taxon>Aculeata</taxon>
        <taxon>Apoidea</taxon>
        <taxon>Anthophila</taxon>
        <taxon>Apidae</taxon>
        <taxon>Melipona</taxon>
    </lineage>
</organism>
<feature type="region of interest" description="Disordered" evidence="1">
    <location>
        <begin position="1"/>
        <end position="47"/>
    </location>
</feature>
<gene>
    <name evidence="2" type="ORF">K0M31_009925</name>
</gene>